<name>A0A2V5HVT3_9EURO</name>
<evidence type="ECO:0000256" key="1">
    <source>
        <dbReference type="SAM" id="MobiDB-lite"/>
    </source>
</evidence>
<proteinExistence type="predicted"/>
<feature type="compositionally biased region" description="Polar residues" evidence="1">
    <location>
        <begin position="132"/>
        <end position="143"/>
    </location>
</feature>
<dbReference type="EMBL" id="KZ825607">
    <property type="protein sequence ID" value="PYI26204.1"/>
    <property type="molecule type" value="Genomic_DNA"/>
</dbReference>
<keyword evidence="3" id="KW-1185">Reference proteome</keyword>
<sequence>MRVPIVFLYCAQSLRVSILVVTVIVVEVIQNAHSPLLGSHRPVHSIFAINHKRRTQAQPPPSQPCLTFFPSSTFIFHIHLSLSPLPQYHKPSTFFFPAPYLFISKTKNHIKHRHLPQAQAPAYTCIQTYQTQPTRTPNQQKRMTTTTTTTTTKKHTQATLIFPACLSHKPQVTRSQMTQPVHKRPSPKNHLPPPD</sequence>
<protein>
    <submittedName>
        <fullName evidence="2">Uncharacterized protein</fullName>
    </submittedName>
</protein>
<gene>
    <name evidence="2" type="ORF">BP00DRAFT_69952</name>
</gene>
<evidence type="ECO:0000313" key="2">
    <source>
        <dbReference type="EMBL" id="PYI26204.1"/>
    </source>
</evidence>
<organism evidence="2 3">
    <name type="scientific">Aspergillus indologenus CBS 114.80</name>
    <dbReference type="NCBI Taxonomy" id="1450541"/>
    <lineage>
        <taxon>Eukaryota</taxon>
        <taxon>Fungi</taxon>
        <taxon>Dikarya</taxon>
        <taxon>Ascomycota</taxon>
        <taxon>Pezizomycotina</taxon>
        <taxon>Eurotiomycetes</taxon>
        <taxon>Eurotiomycetidae</taxon>
        <taxon>Eurotiales</taxon>
        <taxon>Aspergillaceae</taxon>
        <taxon>Aspergillus</taxon>
        <taxon>Aspergillus subgen. Circumdati</taxon>
    </lineage>
</organism>
<feature type="region of interest" description="Disordered" evidence="1">
    <location>
        <begin position="132"/>
        <end position="152"/>
    </location>
</feature>
<accession>A0A2V5HVT3</accession>
<dbReference type="AlphaFoldDB" id="A0A2V5HVT3"/>
<feature type="region of interest" description="Disordered" evidence="1">
    <location>
        <begin position="171"/>
        <end position="195"/>
    </location>
</feature>
<dbReference type="Proteomes" id="UP000248817">
    <property type="component" value="Unassembled WGS sequence"/>
</dbReference>
<reference evidence="2 3" key="1">
    <citation type="submission" date="2018-02" db="EMBL/GenBank/DDBJ databases">
        <title>The genomes of Aspergillus section Nigri reveals drivers in fungal speciation.</title>
        <authorList>
            <consortium name="DOE Joint Genome Institute"/>
            <person name="Vesth T.C."/>
            <person name="Nybo J."/>
            <person name="Theobald S."/>
            <person name="Brandl J."/>
            <person name="Frisvad J.C."/>
            <person name="Nielsen K.F."/>
            <person name="Lyhne E.K."/>
            <person name="Kogle M.E."/>
            <person name="Kuo A."/>
            <person name="Riley R."/>
            <person name="Clum A."/>
            <person name="Nolan M."/>
            <person name="Lipzen A."/>
            <person name="Salamov A."/>
            <person name="Henrissat B."/>
            <person name="Wiebenga A."/>
            <person name="De vries R.P."/>
            <person name="Grigoriev I.V."/>
            <person name="Mortensen U.H."/>
            <person name="Andersen M.R."/>
            <person name="Baker S.E."/>
        </authorList>
    </citation>
    <scope>NUCLEOTIDE SEQUENCE [LARGE SCALE GENOMIC DNA]</scope>
    <source>
        <strain evidence="2 3">CBS 114.80</strain>
    </source>
</reference>
<evidence type="ECO:0000313" key="3">
    <source>
        <dbReference type="Proteomes" id="UP000248817"/>
    </source>
</evidence>